<dbReference type="GO" id="GO:0005524">
    <property type="term" value="F:ATP binding"/>
    <property type="evidence" value="ECO:0007669"/>
    <property type="project" value="InterPro"/>
</dbReference>
<dbReference type="InterPro" id="IPR051396">
    <property type="entry name" value="Bact_Antivir_Def_Nuclease"/>
</dbReference>
<accession>A0A7C3ZT13</accession>
<dbReference type="AlphaFoldDB" id="A0A7C3ZT13"/>
<dbReference type="SUPFAM" id="SSF52540">
    <property type="entry name" value="P-loop containing nucleoside triphosphate hydrolases"/>
    <property type="match status" value="1"/>
</dbReference>
<dbReference type="InterPro" id="IPR027417">
    <property type="entry name" value="P-loop_NTPase"/>
</dbReference>
<dbReference type="EMBL" id="DSPX01000003">
    <property type="protein sequence ID" value="HGF99188.1"/>
    <property type="molecule type" value="Genomic_DNA"/>
</dbReference>
<organism evidence="3">
    <name type="scientific">Planktothricoides sp. SpSt-374</name>
    <dbReference type="NCBI Taxonomy" id="2282167"/>
    <lineage>
        <taxon>Bacteria</taxon>
        <taxon>Bacillati</taxon>
        <taxon>Cyanobacteriota</taxon>
        <taxon>Cyanophyceae</taxon>
        <taxon>Oscillatoriophycideae</taxon>
        <taxon>Oscillatoriales</taxon>
        <taxon>Oscillatoriaceae</taxon>
        <taxon>Planktothricoides</taxon>
    </lineage>
</organism>
<evidence type="ECO:0000313" key="3">
    <source>
        <dbReference type="EMBL" id="HGF99188.1"/>
    </source>
</evidence>
<dbReference type="Gene3D" id="3.40.50.300">
    <property type="entry name" value="P-loop containing nucleotide triphosphate hydrolases"/>
    <property type="match status" value="1"/>
</dbReference>
<dbReference type="Pfam" id="PF13304">
    <property type="entry name" value="AAA_21"/>
    <property type="match status" value="1"/>
</dbReference>
<proteinExistence type="predicted"/>
<dbReference type="PANTHER" id="PTHR43581:SF2">
    <property type="entry name" value="EXCINUCLEASE ATPASE SUBUNIT"/>
    <property type="match status" value="1"/>
</dbReference>
<dbReference type="InterPro" id="IPR022532">
    <property type="entry name" value="DUF3696"/>
</dbReference>
<feature type="domain" description="DUF3696" evidence="1">
    <location>
        <begin position="710"/>
        <end position="755"/>
    </location>
</feature>
<feature type="domain" description="ATPase AAA-type core" evidence="2">
    <location>
        <begin position="573"/>
        <end position="687"/>
    </location>
</feature>
<name>A0A7C3ZT13_9CYAN</name>
<dbReference type="PANTHER" id="PTHR43581">
    <property type="entry name" value="ATP/GTP PHOSPHATASE"/>
    <property type="match status" value="1"/>
</dbReference>
<comment type="caution">
    <text evidence="3">The sequence shown here is derived from an EMBL/GenBank/DDBJ whole genome shotgun (WGS) entry which is preliminary data.</text>
</comment>
<evidence type="ECO:0000259" key="1">
    <source>
        <dbReference type="Pfam" id="PF12476"/>
    </source>
</evidence>
<dbReference type="Pfam" id="PF12476">
    <property type="entry name" value="DUF3696"/>
    <property type="match status" value="1"/>
</dbReference>
<evidence type="ECO:0000259" key="2">
    <source>
        <dbReference type="Pfam" id="PF13304"/>
    </source>
</evidence>
<sequence length="756" mass="83976">MTRKTNTDMNEKILLVTVGASPAPIVTAIQNLQPDRVIFFCNEKYQDQIIGEGLPCQIIKGKIVINSPNIPTITRLGNRFDPTRDLKIIQNSDDLTECYHLAGASIRHIQESNPECQIYADYTGGTKTMSLGLALAALENGISLQVNSPVSLTTVTHSRLPLPFLDALSKKFLAPKKANSITAFHVSNFKAFADMQYIPIRPLTLIYGANSSGKSSVIHSLLLANHAIKSNGELDIYRTEAGGDSVDLGGFGQYVHRRDRRRQVEWAVDIDPKQLNLPDPGLGDLLQSVNKLTVGVGIGTRRSGNGRVRVRSFFIEADGSTVLNMSSRPRGRLQLDSLDYKHPIVSQLIEAIVQTQTFALNVTAEVRDEIEQVVNELVPEITARVSRLLPTKIKVGEDGDQPNLERSLQLGQGDLADTVRLVFPYRLSELIGAIADTIERELGRLQYLGPFRTYPPRHFAFSRQQDTNWYAGGGYAWDILLNNGEVRGKVNAWLGDKERMKSPYELVVRHLLPDSQLAAELYPRIAKGFHDLTTKLIFHAAGFGGDIQEQIERLRGDLEAAGIDLESLDTALPEIELLVSMLTDVDSLSEEWVEQMSAAGDPISDLVLIDKRTKTPVSHRDIGIGVSQVIPILVSCYGLSNGLVAIEQPEIHLHPKLQAELGDVFIESALGEQKNVFLLETHSEHLLLRIMRRMRETFEGRLPKGMPPVRPEDVCVLFVEPDAKGSIVREMPLNKRGELVKAWPGGFFEEEMDEIF</sequence>
<dbReference type="InterPro" id="IPR003959">
    <property type="entry name" value="ATPase_AAA_core"/>
</dbReference>
<gene>
    <name evidence="3" type="ORF">ENR15_00545</name>
</gene>
<dbReference type="GO" id="GO:0016887">
    <property type="term" value="F:ATP hydrolysis activity"/>
    <property type="evidence" value="ECO:0007669"/>
    <property type="project" value="InterPro"/>
</dbReference>
<protein>
    <submittedName>
        <fullName evidence="3">Uncharacterized protein</fullName>
    </submittedName>
</protein>
<reference evidence="3" key="1">
    <citation type="journal article" date="2020" name="mSystems">
        <title>Genome- and Community-Level Interaction Insights into Carbon Utilization and Element Cycling Functions of Hydrothermarchaeota in Hydrothermal Sediment.</title>
        <authorList>
            <person name="Zhou Z."/>
            <person name="Liu Y."/>
            <person name="Xu W."/>
            <person name="Pan J."/>
            <person name="Luo Z.H."/>
            <person name="Li M."/>
        </authorList>
    </citation>
    <scope>NUCLEOTIDE SEQUENCE [LARGE SCALE GENOMIC DNA]</scope>
    <source>
        <strain evidence="3">SpSt-374</strain>
    </source>
</reference>